<sequence length="304" mass="34452">MVKNIHAAFAQVMDFFESIEDRLQYISSLDTTFKDKQLVKSALVSVYTAIVDFWFFAVKHYRSKFKKILQATLKITFSDQMKTRFDGLQKECNNQTENLARVTAAQHYSDAALHFEQTGKLLKAERNLKFKAWIGAPNYEMDFRRADKKRYKDTCRWILDKDPYKSWESSPTGQLHVVYGIPGAGKTILSSFLVKEARSKLQPGSPNPSGTVLYHYFKGDDETKSTATTAVRSLLRQLYEFYLLNSVADALSDLETALYSTAHKATPDFDDSPQTTIKVVVTGRTAGPHVNGFQSHATPIIDMS</sequence>
<evidence type="ECO:0000256" key="2">
    <source>
        <dbReference type="SAM" id="Phobius"/>
    </source>
</evidence>
<feature type="transmembrane region" description="Helical" evidence="2">
    <location>
        <begin position="38"/>
        <end position="58"/>
    </location>
</feature>
<keyword evidence="2" id="KW-0472">Membrane</keyword>
<proteinExistence type="predicted"/>
<dbReference type="PANTHER" id="PTHR10039">
    <property type="entry name" value="AMELOGENIN"/>
    <property type="match status" value="1"/>
</dbReference>
<keyword evidence="2" id="KW-1133">Transmembrane helix</keyword>
<dbReference type="OrthoDB" id="195446at2759"/>
<accession>U4LVI2</accession>
<evidence type="ECO:0000259" key="3">
    <source>
        <dbReference type="Pfam" id="PF24883"/>
    </source>
</evidence>
<dbReference type="Gene3D" id="3.40.50.300">
    <property type="entry name" value="P-loop containing nucleotide triphosphate hydrolases"/>
    <property type="match status" value="1"/>
</dbReference>
<dbReference type="Proteomes" id="UP000018144">
    <property type="component" value="Unassembled WGS sequence"/>
</dbReference>
<keyword evidence="5" id="KW-1185">Reference proteome</keyword>
<dbReference type="AlphaFoldDB" id="U4LVI2"/>
<name>U4LVI2_PYROM</name>
<feature type="domain" description="Nephrocystin 3-like N-terminal" evidence="3">
    <location>
        <begin position="153"/>
        <end position="269"/>
    </location>
</feature>
<organism evidence="4 5">
    <name type="scientific">Pyronema omphalodes (strain CBS 100304)</name>
    <name type="common">Pyronema confluens</name>
    <dbReference type="NCBI Taxonomy" id="1076935"/>
    <lineage>
        <taxon>Eukaryota</taxon>
        <taxon>Fungi</taxon>
        <taxon>Dikarya</taxon>
        <taxon>Ascomycota</taxon>
        <taxon>Pezizomycotina</taxon>
        <taxon>Pezizomycetes</taxon>
        <taxon>Pezizales</taxon>
        <taxon>Pyronemataceae</taxon>
        <taxon>Pyronema</taxon>
    </lineage>
</organism>
<evidence type="ECO:0000313" key="5">
    <source>
        <dbReference type="Proteomes" id="UP000018144"/>
    </source>
</evidence>
<gene>
    <name evidence="4" type="ORF">PCON_03985</name>
</gene>
<dbReference type="EMBL" id="HF936572">
    <property type="protein sequence ID" value="CCX34592.1"/>
    <property type="molecule type" value="Genomic_DNA"/>
</dbReference>
<dbReference type="STRING" id="1076935.U4LVI2"/>
<keyword evidence="2" id="KW-0812">Transmembrane</keyword>
<evidence type="ECO:0000256" key="1">
    <source>
        <dbReference type="ARBA" id="ARBA00022737"/>
    </source>
</evidence>
<keyword evidence="1" id="KW-0677">Repeat</keyword>
<dbReference type="InterPro" id="IPR027417">
    <property type="entry name" value="P-loop_NTPase"/>
</dbReference>
<reference evidence="4 5" key="1">
    <citation type="journal article" date="2013" name="PLoS Genet.">
        <title>The genome and development-dependent transcriptomes of Pyronema confluens: a window into fungal evolution.</title>
        <authorList>
            <person name="Traeger S."/>
            <person name="Altegoer F."/>
            <person name="Freitag M."/>
            <person name="Gabaldon T."/>
            <person name="Kempken F."/>
            <person name="Kumar A."/>
            <person name="Marcet-Houben M."/>
            <person name="Poggeler S."/>
            <person name="Stajich J.E."/>
            <person name="Nowrousian M."/>
        </authorList>
    </citation>
    <scope>NUCLEOTIDE SEQUENCE [LARGE SCALE GENOMIC DNA]</scope>
    <source>
        <strain evidence="5">CBS 100304</strain>
        <tissue evidence="4">Vegetative mycelium</tissue>
    </source>
</reference>
<dbReference type="eggNOG" id="ENOG502SRTC">
    <property type="taxonomic scope" value="Eukaryota"/>
</dbReference>
<evidence type="ECO:0000313" key="4">
    <source>
        <dbReference type="EMBL" id="CCX34592.1"/>
    </source>
</evidence>
<dbReference type="InterPro" id="IPR056884">
    <property type="entry name" value="NPHP3-like_N"/>
</dbReference>
<protein>
    <submittedName>
        <fullName evidence="4">Similar to WD domain-containing protein [Ajellomyces dermatitidis ATCC 18188] acc. no. EGE77513</fullName>
    </submittedName>
</protein>
<dbReference type="Pfam" id="PF24883">
    <property type="entry name" value="NPHP3_N"/>
    <property type="match status" value="1"/>
</dbReference>